<proteinExistence type="predicted"/>
<keyword evidence="1" id="KW-0479">Metal-binding</keyword>
<feature type="compositionally biased region" description="Polar residues" evidence="2">
    <location>
        <begin position="36"/>
        <end position="49"/>
    </location>
</feature>
<reference evidence="4 5" key="1">
    <citation type="journal article" date="2021" name="DNA Res.">
        <title>Genome analysis of Candida subhashii reveals its hybrid nature and dual mitochondrial genome conformations.</title>
        <authorList>
            <person name="Mixao V."/>
            <person name="Hegedusova E."/>
            <person name="Saus E."/>
            <person name="Pryszcz L.P."/>
            <person name="Cillingova A."/>
            <person name="Nosek J."/>
            <person name="Gabaldon T."/>
        </authorList>
    </citation>
    <scope>NUCLEOTIDE SEQUENCE [LARGE SCALE GENOMIC DNA]</scope>
    <source>
        <strain evidence="4 5">CBS 10753</strain>
    </source>
</reference>
<feature type="compositionally biased region" description="Low complexity" evidence="2">
    <location>
        <begin position="50"/>
        <end position="73"/>
    </location>
</feature>
<feature type="region of interest" description="Disordered" evidence="2">
    <location>
        <begin position="1"/>
        <end position="197"/>
    </location>
</feature>
<evidence type="ECO:0000259" key="3">
    <source>
        <dbReference type="PROSITE" id="PS50157"/>
    </source>
</evidence>
<sequence length="414" mass="46349">MPNNLNSSATNGNSTSSAVNPAIPQQYQPLPYPYSTPHQQPQQHNLQAYSTSSRPNSSPSPTIQPQQQPTPQSGPGFRLPSIHSLDIPSFPSTNRPSIPQSNTAQYLPPFQYNKTSPKVLFPKQEQQQHSQASHLMSPISSPYNSEASIMSRSRSSSDPIRFKSEFASPSPLNQSAAQRQPQYLQPPSPPSMMMPSPQPQYNYAAPVVNPTASNVSMMMNTDSSSDEMMSTAPTSANSSPSPIPSNATNTAARRNWKPRKKRQCPECKLFFSNLATHKSTHLKPTNRPHICKYCQRGFARPNDLFRHVKCHWKEIGSDKGQFKCPFKLLEDGNTTGGTDHCCHNTGIFSRCDTFKNHLKAIHFQYPNGTKKDQRTKVNGKCRMCQMEFSNVDDWLSNHIQKNQCPFTINIINKE</sequence>
<dbReference type="PROSITE" id="PS50157">
    <property type="entry name" value="ZINC_FINGER_C2H2_2"/>
    <property type="match status" value="1"/>
</dbReference>
<feature type="domain" description="C2H2-type" evidence="3">
    <location>
        <begin position="289"/>
        <end position="316"/>
    </location>
</feature>
<feature type="region of interest" description="Disordered" evidence="2">
    <location>
        <begin position="221"/>
        <end position="258"/>
    </location>
</feature>
<dbReference type="AlphaFoldDB" id="A0A8J5QQ46"/>
<keyword evidence="1" id="KW-0863">Zinc-finger</keyword>
<evidence type="ECO:0000313" key="4">
    <source>
        <dbReference type="EMBL" id="KAG7664646.1"/>
    </source>
</evidence>
<keyword evidence="5" id="KW-1185">Reference proteome</keyword>
<evidence type="ECO:0000256" key="2">
    <source>
        <dbReference type="SAM" id="MobiDB-lite"/>
    </source>
</evidence>
<dbReference type="GO" id="GO:0008270">
    <property type="term" value="F:zinc ion binding"/>
    <property type="evidence" value="ECO:0007669"/>
    <property type="project" value="UniProtKB-KW"/>
</dbReference>
<gene>
    <name evidence="4" type="ORF">J8A68_001808</name>
</gene>
<evidence type="ECO:0000256" key="1">
    <source>
        <dbReference type="PROSITE-ProRule" id="PRU00042"/>
    </source>
</evidence>
<feature type="compositionally biased region" description="Polar residues" evidence="2">
    <location>
        <begin position="170"/>
        <end position="183"/>
    </location>
</feature>
<organism evidence="4 5">
    <name type="scientific">[Candida] subhashii</name>
    <dbReference type="NCBI Taxonomy" id="561895"/>
    <lineage>
        <taxon>Eukaryota</taxon>
        <taxon>Fungi</taxon>
        <taxon>Dikarya</taxon>
        <taxon>Ascomycota</taxon>
        <taxon>Saccharomycotina</taxon>
        <taxon>Pichiomycetes</taxon>
        <taxon>Debaryomycetaceae</taxon>
        <taxon>Spathaspora</taxon>
    </lineage>
</organism>
<feature type="compositionally biased region" description="Low complexity" evidence="2">
    <location>
        <begin position="1"/>
        <end position="29"/>
    </location>
</feature>
<feature type="compositionally biased region" description="Pro residues" evidence="2">
    <location>
        <begin position="184"/>
        <end position="197"/>
    </location>
</feature>
<dbReference type="SMART" id="SM00355">
    <property type="entry name" value="ZnF_C2H2"/>
    <property type="match status" value="2"/>
</dbReference>
<name>A0A8J5QQ46_9ASCO</name>
<dbReference type="InterPro" id="IPR013087">
    <property type="entry name" value="Znf_C2H2_type"/>
</dbReference>
<feature type="compositionally biased region" description="Polar residues" evidence="2">
    <location>
        <begin position="90"/>
        <end position="105"/>
    </location>
</feature>
<dbReference type="OrthoDB" id="10018191at2759"/>
<dbReference type="PROSITE" id="PS00028">
    <property type="entry name" value="ZINC_FINGER_C2H2_1"/>
    <property type="match status" value="1"/>
</dbReference>
<feature type="compositionally biased region" description="Low complexity" evidence="2">
    <location>
        <begin position="230"/>
        <end position="250"/>
    </location>
</feature>
<dbReference type="Proteomes" id="UP000694255">
    <property type="component" value="Unassembled WGS sequence"/>
</dbReference>
<dbReference type="GeneID" id="73468609"/>
<feature type="compositionally biased region" description="Polar residues" evidence="2">
    <location>
        <begin position="124"/>
        <end position="150"/>
    </location>
</feature>
<evidence type="ECO:0000313" key="5">
    <source>
        <dbReference type="Proteomes" id="UP000694255"/>
    </source>
</evidence>
<comment type="caution">
    <text evidence="4">The sequence shown here is derived from an EMBL/GenBank/DDBJ whole genome shotgun (WGS) entry which is preliminary data.</text>
</comment>
<dbReference type="EMBL" id="JAGSYN010000068">
    <property type="protein sequence ID" value="KAG7664646.1"/>
    <property type="molecule type" value="Genomic_DNA"/>
</dbReference>
<protein>
    <submittedName>
        <fullName evidence="4">STP4</fullName>
    </submittedName>
</protein>
<accession>A0A8J5QQ46</accession>
<keyword evidence="1" id="KW-0862">Zinc</keyword>
<dbReference type="RefSeq" id="XP_049264878.1">
    <property type="nucleotide sequence ID" value="XM_049405492.1"/>
</dbReference>